<evidence type="ECO:0000256" key="1">
    <source>
        <dbReference type="ARBA" id="ARBA00006738"/>
    </source>
</evidence>
<accession>A0A926EKI9</accession>
<dbReference type="HAMAP" id="MF_00048">
    <property type="entry name" value="UPF0102"/>
    <property type="match status" value="1"/>
</dbReference>
<comment type="similarity">
    <text evidence="1 2">Belongs to the UPF0102 family.</text>
</comment>
<dbReference type="EMBL" id="JACRTD010000001">
    <property type="protein sequence ID" value="MBC8584060.1"/>
    <property type="molecule type" value="Genomic_DNA"/>
</dbReference>
<keyword evidence="4" id="KW-1185">Reference proteome</keyword>
<dbReference type="GO" id="GO:0003676">
    <property type="term" value="F:nucleic acid binding"/>
    <property type="evidence" value="ECO:0007669"/>
    <property type="project" value="InterPro"/>
</dbReference>
<evidence type="ECO:0000313" key="4">
    <source>
        <dbReference type="Proteomes" id="UP000623678"/>
    </source>
</evidence>
<dbReference type="Proteomes" id="UP000623678">
    <property type="component" value="Unassembled WGS sequence"/>
</dbReference>
<dbReference type="PANTHER" id="PTHR34039">
    <property type="entry name" value="UPF0102 PROTEIN YRAN"/>
    <property type="match status" value="1"/>
</dbReference>
<protein>
    <recommendedName>
        <fullName evidence="2">UPF0102 protein H8705_00485</fullName>
    </recommendedName>
</protein>
<sequence>MESAKCRGSRGEEFAVQQLLETGYEILQRNWRSGHSEIDIIAQKENTIAFIEVKLRGETAFAQPAAFVSRAQRRRIVLAAVAYLQERGIYNTGRFQPRFDIFEIVTQEETPDKVLRWEHLPGAYDTEGLDVFI</sequence>
<dbReference type="AlphaFoldDB" id="A0A926EKI9"/>
<evidence type="ECO:0000256" key="2">
    <source>
        <dbReference type="HAMAP-Rule" id="MF_00048"/>
    </source>
</evidence>
<dbReference type="CDD" id="cd20736">
    <property type="entry name" value="PoNe_Nuclease"/>
    <property type="match status" value="1"/>
</dbReference>
<dbReference type="SUPFAM" id="SSF52980">
    <property type="entry name" value="Restriction endonuclease-like"/>
    <property type="match status" value="1"/>
</dbReference>
<dbReference type="Gene3D" id="3.40.1350.10">
    <property type="match status" value="1"/>
</dbReference>
<dbReference type="Pfam" id="PF02021">
    <property type="entry name" value="UPF0102"/>
    <property type="match status" value="1"/>
</dbReference>
<proteinExistence type="inferred from homology"/>
<dbReference type="RefSeq" id="WP_262393916.1">
    <property type="nucleotide sequence ID" value="NZ_JACRTD010000001.1"/>
</dbReference>
<reference evidence="3" key="1">
    <citation type="submission" date="2020-08" db="EMBL/GenBank/DDBJ databases">
        <title>Genome public.</title>
        <authorList>
            <person name="Liu C."/>
            <person name="Sun Q."/>
        </authorList>
    </citation>
    <scope>NUCLEOTIDE SEQUENCE</scope>
    <source>
        <strain evidence="3">NSJ-64</strain>
    </source>
</reference>
<name>A0A926EKI9_9FIRM</name>
<dbReference type="InterPro" id="IPR003509">
    <property type="entry name" value="UPF0102_YraN-like"/>
</dbReference>
<dbReference type="InterPro" id="IPR011856">
    <property type="entry name" value="tRNA_endonuc-like_dom_sf"/>
</dbReference>
<dbReference type="PANTHER" id="PTHR34039:SF1">
    <property type="entry name" value="UPF0102 PROTEIN YRAN"/>
    <property type="match status" value="1"/>
</dbReference>
<organism evidence="3 4">
    <name type="scientific">Youxingia wuxianensis</name>
    <dbReference type="NCBI Taxonomy" id="2763678"/>
    <lineage>
        <taxon>Bacteria</taxon>
        <taxon>Bacillati</taxon>
        <taxon>Bacillota</taxon>
        <taxon>Clostridia</taxon>
        <taxon>Eubacteriales</taxon>
        <taxon>Oscillospiraceae</taxon>
        <taxon>Youxingia</taxon>
    </lineage>
</organism>
<evidence type="ECO:0000313" key="3">
    <source>
        <dbReference type="EMBL" id="MBC8584060.1"/>
    </source>
</evidence>
<dbReference type="InterPro" id="IPR011335">
    <property type="entry name" value="Restrct_endonuc-II-like"/>
</dbReference>
<gene>
    <name evidence="3" type="ORF">H8705_00485</name>
</gene>
<comment type="caution">
    <text evidence="3">The sequence shown here is derived from an EMBL/GenBank/DDBJ whole genome shotgun (WGS) entry which is preliminary data.</text>
</comment>